<dbReference type="PROSITE" id="PS50887">
    <property type="entry name" value="GGDEF"/>
    <property type="match status" value="1"/>
</dbReference>
<dbReference type="InterPro" id="IPR035965">
    <property type="entry name" value="PAS-like_dom_sf"/>
</dbReference>
<dbReference type="SUPFAM" id="SSF55785">
    <property type="entry name" value="PYP-like sensor domain (PAS domain)"/>
    <property type="match status" value="3"/>
</dbReference>
<dbReference type="Proteomes" id="UP001157353">
    <property type="component" value="Unassembled WGS sequence"/>
</dbReference>
<protein>
    <recommendedName>
        <fullName evidence="8">EAL domain-containing protein</fullName>
    </recommendedName>
</protein>
<dbReference type="PROSITE" id="PS50112">
    <property type="entry name" value="PAS"/>
    <property type="match status" value="3"/>
</dbReference>
<dbReference type="Pfam" id="PF13426">
    <property type="entry name" value="PAS_9"/>
    <property type="match status" value="1"/>
</dbReference>
<sequence>MLVFLHSLKSRLLFLIFIITLPGLIAIFYQADAERSRAITELQNRAIAVVKNITAEQVEIIEETESFLIRLSKSPMLSNLASSECSAFLAHIQNLTDNYVNLGAPSVDGKLLCNALPLDEPVNVADRPYIQHAIQNRGFSIGQFQFDRSAQTSSINFAYPIINPENNQVVGLTVAVISLNWWSKRLDHASLPEDSVSYITDAKDKIIAIYPENPPLLGTSIKTIQGVAQFVANKQTKIIKDANGLLRIFVSSDLITVNGHSSGSIVVGIPIDKELTLITSRFQQIITLFLLFVLLIVIFAIWSTEKSILAPLRALKTSTKQLESGVHIDENKLSGTAELVDLKNHFSIMAKTRLEAEQQLRNNQIVLQKNDEKLSRHIKNTPLGSIAWDINFICTDWNKAAEKIFGYSANEAIGSSIIELIVPPKLKSKFIRNYTAQLQDQERSHCENVLTTKSGKLITCNFYNTLMLEGEGLIGGVASLVQDITVDKRNQDILDRFFELPVNLHLIVDFDGRLLRVNEAWENTLGYRSAQLIGQSLINIVHPEDIEATNAEIKKVEQSKETYYFENRCRTNQNTFRLIAWSATASNHEETIYAVGRDITESRLAVDELKQAAVVFTHAKEAIIITDAMSNIINVNQSFVQLSGYSREEAIGQTPKLFKSNRQPAKFYRDMWQSINDKGHWSGEIWNRRKSGEIYPQLMTISSVFDEDKKVKNYIALFTDISALKAHQKQLEHITHYDPLTNLPNRILLADRLVQAMPQCIRQNQSLAVAFLDLDGFKEINDNHGRAIGDKLLVEVARRINNSLRDGDTLSRFGGDEFVAVLVNLENHQASEPILESLLTAISAPVMIGPIVLEVSASIGVTIYPHDGVNAEQLLRHADQAMYNAKQEGKNRYHLFDMAEDIAMKHQHESLLRIRTALQEDEFTLYYQPKVNMQTGELIGAEALIRWQHPERGLLSPIEFLPIIERHTLTIEVGEWVIDSALKQISTWQKLGLKLTVSVNINALQLQQNCFVKRLAALLAAHPDVDPSALELEVLETSKLSDISDVSKIMRACIELGVSFALDDFGTGYCSLTYLKQLPVSLIKIDQSFIRDMLDDPDDLAIVKGVIGLSRAFQRDVIAEGVETLAHGAALMQLGCYLAQGYGIAKPMPAEELPEWAKTWQPDQTWTQIKAV</sequence>
<dbReference type="Gene3D" id="3.30.70.270">
    <property type="match status" value="1"/>
</dbReference>
<evidence type="ECO:0000259" key="2">
    <source>
        <dbReference type="PROSITE" id="PS50112"/>
    </source>
</evidence>
<dbReference type="CDD" id="cd01949">
    <property type="entry name" value="GGDEF"/>
    <property type="match status" value="1"/>
</dbReference>
<dbReference type="InterPro" id="IPR029787">
    <property type="entry name" value="Nucleotide_cyclase"/>
</dbReference>
<evidence type="ECO:0000259" key="4">
    <source>
        <dbReference type="PROSITE" id="PS50883"/>
    </source>
</evidence>
<feature type="transmembrane region" description="Helical" evidence="1">
    <location>
        <begin position="285"/>
        <end position="303"/>
    </location>
</feature>
<dbReference type="SMART" id="SM00052">
    <property type="entry name" value="EAL"/>
    <property type="match status" value="1"/>
</dbReference>
<dbReference type="Pfam" id="PF08447">
    <property type="entry name" value="PAS_3"/>
    <property type="match status" value="1"/>
</dbReference>
<comment type="caution">
    <text evidence="6">The sequence shown here is derived from an EMBL/GenBank/DDBJ whole genome shotgun (WGS) entry which is preliminary data.</text>
</comment>
<dbReference type="Pfam" id="PF00563">
    <property type="entry name" value="EAL"/>
    <property type="match status" value="1"/>
</dbReference>
<name>A0ABQ6E3J3_9GAMM</name>
<dbReference type="InterPro" id="IPR035919">
    <property type="entry name" value="EAL_sf"/>
</dbReference>
<dbReference type="EMBL" id="BSPQ01000016">
    <property type="protein sequence ID" value="GLS92017.1"/>
    <property type="molecule type" value="Genomic_DNA"/>
</dbReference>
<dbReference type="Gene3D" id="3.30.450.20">
    <property type="entry name" value="PAS domain"/>
    <property type="match status" value="4"/>
</dbReference>
<dbReference type="InterPro" id="IPR000160">
    <property type="entry name" value="GGDEF_dom"/>
</dbReference>
<keyword evidence="7" id="KW-1185">Reference proteome</keyword>
<dbReference type="CDD" id="cd12914">
    <property type="entry name" value="PDC1_DGC_like"/>
    <property type="match status" value="1"/>
</dbReference>
<feature type="domain" description="EAL" evidence="4">
    <location>
        <begin position="907"/>
        <end position="1161"/>
    </location>
</feature>
<dbReference type="InterPro" id="IPR000014">
    <property type="entry name" value="PAS"/>
</dbReference>
<dbReference type="Gene3D" id="3.20.20.450">
    <property type="entry name" value="EAL domain"/>
    <property type="match status" value="1"/>
</dbReference>
<dbReference type="SMART" id="SM00267">
    <property type="entry name" value="GGDEF"/>
    <property type="match status" value="1"/>
</dbReference>
<dbReference type="SUPFAM" id="SSF55073">
    <property type="entry name" value="Nucleotide cyclase"/>
    <property type="match status" value="1"/>
</dbReference>
<dbReference type="CDD" id="cd01948">
    <property type="entry name" value="EAL"/>
    <property type="match status" value="1"/>
</dbReference>
<keyword evidence="1" id="KW-0812">Transmembrane</keyword>
<dbReference type="InterPro" id="IPR013655">
    <property type="entry name" value="PAS_fold_3"/>
</dbReference>
<evidence type="ECO:0000259" key="5">
    <source>
        <dbReference type="PROSITE" id="PS50887"/>
    </source>
</evidence>
<dbReference type="SUPFAM" id="SSF141868">
    <property type="entry name" value="EAL domain-like"/>
    <property type="match status" value="1"/>
</dbReference>
<reference evidence="7" key="1">
    <citation type="journal article" date="2019" name="Int. J. Syst. Evol. Microbiol.">
        <title>The Global Catalogue of Microorganisms (GCM) 10K type strain sequencing project: providing services to taxonomists for standard genome sequencing and annotation.</title>
        <authorList>
            <consortium name="The Broad Institute Genomics Platform"/>
            <consortium name="The Broad Institute Genome Sequencing Center for Infectious Disease"/>
            <person name="Wu L."/>
            <person name="Ma J."/>
        </authorList>
    </citation>
    <scope>NUCLEOTIDE SEQUENCE [LARGE SCALE GENOMIC DNA]</scope>
    <source>
        <strain evidence="7">NBRC 103166</strain>
    </source>
</reference>
<dbReference type="InterPro" id="IPR043128">
    <property type="entry name" value="Rev_trsase/Diguanyl_cyclase"/>
</dbReference>
<dbReference type="SMART" id="SM00091">
    <property type="entry name" value="PAS"/>
    <property type="match status" value="3"/>
</dbReference>
<dbReference type="InterPro" id="IPR001610">
    <property type="entry name" value="PAC"/>
</dbReference>
<evidence type="ECO:0000256" key="1">
    <source>
        <dbReference type="SAM" id="Phobius"/>
    </source>
</evidence>
<dbReference type="NCBIfam" id="TIGR00254">
    <property type="entry name" value="GGDEF"/>
    <property type="match status" value="1"/>
</dbReference>
<dbReference type="RefSeq" id="WP_284205107.1">
    <property type="nucleotide sequence ID" value="NZ_BSPQ01000016.1"/>
</dbReference>
<dbReference type="InterPro" id="IPR052155">
    <property type="entry name" value="Biofilm_reg_signaling"/>
</dbReference>
<dbReference type="PANTHER" id="PTHR44757">
    <property type="entry name" value="DIGUANYLATE CYCLASE DGCP"/>
    <property type="match status" value="1"/>
</dbReference>
<dbReference type="SMART" id="SM00086">
    <property type="entry name" value="PAC"/>
    <property type="match status" value="3"/>
</dbReference>
<dbReference type="Gene3D" id="6.10.340.10">
    <property type="match status" value="1"/>
</dbReference>
<evidence type="ECO:0000259" key="3">
    <source>
        <dbReference type="PROSITE" id="PS50113"/>
    </source>
</evidence>
<dbReference type="Pfam" id="PF00990">
    <property type="entry name" value="GGDEF"/>
    <property type="match status" value="1"/>
</dbReference>
<feature type="transmembrane region" description="Helical" evidence="1">
    <location>
        <begin position="12"/>
        <end position="29"/>
    </location>
</feature>
<keyword evidence="1" id="KW-1133">Transmembrane helix</keyword>
<feature type="domain" description="PAS" evidence="2">
    <location>
        <begin position="370"/>
        <end position="441"/>
    </location>
</feature>
<dbReference type="InterPro" id="IPR001633">
    <property type="entry name" value="EAL_dom"/>
</dbReference>
<organism evidence="6 7">
    <name type="scientific">Psychromonas marina</name>
    <dbReference type="NCBI Taxonomy" id="88364"/>
    <lineage>
        <taxon>Bacteria</taxon>
        <taxon>Pseudomonadati</taxon>
        <taxon>Pseudomonadota</taxon>
        <taxon>Gammaproteobacteria</taxon>
        <taxon>Alteromonadales</taxon>
        <taxon>Psychromonadaceae</taxon>
        <taxon>Psychromonas</taxon>
    </lineage>
</organism>
<dbReference type="PROSITE" id="PS50113">
    <property type="entry name" value="PAC"/>
    <property type="match status" value="1"/>
</dbReference>
<dbReference type="CDD" id="cd00130">
    <property type="entry name" value="PAS"/>
    <property type="match status" value="3"/>
</dbReference>
<feature type="domain" description="PAS" evidence="2">
    <location>
        <begin position="608"/>
        <end position="654"/>
    </location>
</feature>
<evidence type="ECO:0000313" key="7">
    <source>
        <dbReference type="Proteomes" id="UP001157353"/>
    </source>
</evidence>
<dbReference type="InterPro" id="IPR000700">
    <property type="entry name" value="PAS-assoc_C"/>
</dbReference>
<evidence type="ECO:0008006" key="8">
    <source>
        <dbReference type="Google" id="ProtNLM"/>
    </source>
</evidence>
<accession>A0ABQ6E3J3</accession>
<gene>
    <name evidence="6" type="ORF">GCM10007916_30870</name>
</gene>
<dbReference type="PROSITE" id="PS50883">
    <property type="entry name" value="EAL"/>
    <property type="match status" value="1"/>
</dbReference>
<feature type="domain" description="GGDEF" evidence="5">
    <location>
        <begin position="765"/>
        <end position="898"/>
    </location>
</feature>
<feature type="domain" description="PAS" evidence="2">
    <location>
        <begin position="490"/>
        <end position="560"/>
    </location>
</feature>
<keyword evidence="1" id="KW-0472">Membrane</keyword>
<dbReference type="InterPro" id="IPR013767">
    <property type="entry name" value="PAS_fold"/>
</dbReference>
<evidence type="ECO:0000313" key="6">
    <source>
        <dbReference type="EMBL" id="GLS92017.1"/>
    </source>
</evidence>
<proteinExistence type="predicted"/>
<dbReference type="PANTHER" id="PTHR44757:SF2">
    <property type="entry name" value="BIOFILM ARCHITECTURE MAINTENANCE PROTEIN MBAA"/>
    <property type="match status" value="1"/>
</dbReference>
<dbReference type="Pfam" id="PF00989">
    <property type="entry name" value="PAS"/>
    <property type="match status" value="1"/>
</dbReference>
<feature type="domain" description="PAC" evidence="3">
    <location>
        <begin position="681"/>
        <end position="733"/>
    </location>
</feature>
<dbReference type="NCBIfam" id="TIGR00229">
    <property type="entry name" value="sensory_box"/>
    <property type="match status" value="3"/>
</dbReference>